<dbReference type="Gene3D" id="3.90.550.10">
    <property type="entry name" value="Spore Coat Polysaccharide Biosynthesis Protein SpsA, Chain A"/>
    <property type="match status" value="1"/>
</dbReference>
<dbReference type="SUPFAM" id="SSF53448">
    <property type="entry name" value="Nucleotide-diphospho-sugar transferases"/>
    <property type="match status" value="1"/>
</dbReference>
<comment type="caution">
    <text evidence="3">The sequence shown here is derived from an EMBL/GenBank/DDBJ whole genome shotgun (WGS) entry which is preliminary data.</text>
</comment>
<evidence type="ECO:0000256" key="2">
    <source>
        <dbReference type="ARBA" id="ARBA00022695"/>
    </source>
</evidence>
<dbReference type="GO" id="GO:0016779">
    <property type="term" value="F:nucleotidyltransferase activity"/>
    <property type="evidence" value="ECO:0007669"/>
    <property type="project" value="UniProtKB-KW"/>
</dbReference>
<gene>
    <name evidence="3" type="ORF">QWY28_16610</name>
</gene>
<reference evidence="3" key="1">
    <citation type="submission" date="2023-06" db="EMBL/GenBank/DDBJ databases">
        <title>Draft genome sequence of Nocardioides sp. SOB77.</title>
        <authorList>
            <person name="Zhang G."/>
        </authorList>
    </citation>
    <scope>NUCLEOTIDE SEQUENCE</scope>
    <source>
        <strain evidence="3">SOB77</strain>
    </source>
</reference>
<keyword evidence="4" id="KW-1185">Reference proteome</keyword>
<organism evidence="3 4">
    <name type="scientific">Nocardioides oceani</name>
    <dbReference type="NCBI Taxonomy" id="3058369"/>
    <lineage>
        <taxon>Bacteria</taxon>
        <taxon>Bacillati</taxon>
        <taxon>Actinomycetota</taxon>
        <taxon>Actinomycetes</taxon>
        <taxon>Propionibacteriales</taxon>
        <taxon>Nocardioidaceae</taxon>
        <taxon>Nocardioides</taxon>
    </lineage>
</organism>
<dbReference type="InterPro" id="IPR029044">
    <property type="entry name" value="Nucleotide-diphossugar_trans"/>
</dbReference>
<protein>
    <submittedName>
        <fullName evidence="3">2-C-methyl-D-erythritol 4-phosphate cytidylyltransferase</fullName>
    </submittedName>
</protein>
<sequence length="230" mass="23358">MPAAVVILAAGAGTRVGAEVNKVLLPLGPAAVLAWSVRDALALDDVARVVLVVRAGEAQAVADAVGPHLGDREVRLVVGGASRHASEWQALRALAADVESGLVDVVAVHDGARPLAGPDLFALTLDAAREHGGAIPVAPVPGVLSVAGGPLPAGLSGVQTPQAFRADALLAAYRRADADGFEGTDTASCLERYPDPARPVRVAAVPSTSRNLKITFPEDVELALAVSEGF</sequence>
<keyword evidence="1" id="KW-0808">Transferase</keyword>
<dbReference type="InterPro" id="IPR034683">
    <property type="entry name" value="IspD/TarI"/>
</dbReference>
<dbReference type="PANTHER" id="PTHR32125:SF4">
    <property type="entry name" value="2-C-METHYL-D-ERYTHRITOL 4-PHOSPHATE CYTIDYLYLTRANSFERASE, CHLOROPLASTIC"/>
    <property type="match status" value="1"/>
</dbReference>
<evidence type="ECO:0000313" key="4">
    <source>
        <dbReference type="Proteomes" id="UP001168620"/>
    </source>
</evidence>
<dbReference type="Pfam" id="PF01128">
    <property type="entry name" value="IspD"/>
    <property type="match status" value="1"/>
</dbReference>
<dbReference type="RefSeq" id="WP_300953677.1">
    <property type="nucleotide sequence ID" value="NZ_JAUHJQ010000007.1"/>
</dbReference>
<dbReference type="InterPro" id="IPR050088">
    <property type="entry name" value="IspD/TarI_cytidylyltransf_bact"/>
</dbReference>
<accession>A0ABT8FJF6</accession>
<keyword evidence="2 3" id="KW-0548">Nucleotidyltransferase</keyword>
<name>A0ABT8FJF6_9ACTN</name>
<dbReference type="Proteomes" id="UP001168620">
    <property type="component" value="Unassembled WGS sequence"/>
</dbReference>
<dbReference type="EMBL" id="JAUHJQ010000007">
    <property type="protein sequence ID" value="MDN4174585.1"/>
    <property type="molecule type" value="Genomic_DNA"/>
</dbReference>
<proteinExistence type="predicted"/>
<dbReference type="PANTHER" id="PTHR32125">
    <property type="entry name" value="2-C-METHYL-D-ERYTHRITOL 4-PHOSPHATE CYTIDYLYLTRANSFERASE, CHLOROPLASTIC"/>
    <property type="match status" value="1"/>
</dbReference>
<evidence type="ECO:0000313" key="3">
    <source>
        <dbReference type="EMBL" id="MDN4174585.1"/>
    </source>
</evidence>
<evidence type="ECO:0000256" key="1">
    <source>
        <dbReference type="ARBA" id="ARBA00022679"/>
    </source>
</evidence>